<dbReference type="GO" id="GO:0032956">
    <property type="term" value="P:regulation of actin cytoskeleton organization"/>
    <property type="evidence" value="ECO:0007669"/>
    <property type="project" value="TreeGrafter"/>
</dbReference>
<dbReference type="InterPro" id="IPR000219">
    <property type="entry name" value="DH_dom"/>
</dbReference>
<dbReference type="CDD" id="cd00160">
    <property type="entry name" value="RhoGEF"/>
    <property type="match status" value="1"/>
</dbReference>
<feature type="compositionally biased region" description="Low complexity" evidence="4">
    <location>
        <begin position="193"/>
        <end position="207"/>
    </location>
</feature>
<name>A0A3Q3XC51_MOLML</name>
<protein>
    <submittedName>
        <fullName evidence="7">Uncharacterized protein</fullName>
    </submittedName>
</protein>
<dbReference type="CDD" id="cd01221">
    <property type="entry name" value="PH_ephexin"/>
    <property type="match status" value="1"/>
</dbReference>
<proteinExistence type="predicted"/>
<sequence>MLPGYGFSLFPDFQPHLHAFGCRGESPSMWIDGSGESQTLSEPHEGRPLLHPCHHKHIAVCQQETLAFIDLQPPVTPKVSGLGSPRPDTRCTACPLTPNGFRQTLNELNDMQNGCHETDDGHETALTLNSETSPDDGELECSDGIRTSLREQTEKPRAVTTLCRPLHAALSIPLLVPLSSQNTNTDSWESQLPCSSSSPEGPGCQSPDCQPQRRTSQGSLKEKSIRRKMQIYSQESLSDESLSSPILDADYIFPGPFASFLEEDLSGLSSLEAISSASSTDGAPDLPNLSPEDLLNLPAEPLQIIEDSEAGDGENSGSVETISATVGGFLPRSRQGDQERRRFSASELISRLQLSQRKNSFTMKLGKSLSARVASRDRQGTSSLNPNPDLKSNSKHRSSGGSSLSAPNSPVGPTPTLPPSSDNGMPLHRWSTKLTMRKKSTEEDVGVLPAAANSHRLSRFLPSSILYQEYSDVAINREIQRQQGKEPGTEEDGLRDEGSPSNLSPSSSFRSSRGSAFALWQDIPDVRTSGQLDNFSNEERKLQEAKFELVTSEASYIRSLTIAVDHFMLSQELAECLGAQDKQWLFSKLPEVKDVSERFLQDLEHRLEEDILRFDVCDIVLEHCPALRRVYLPYVTNQAYQEQTYQRLLHENPRFPSILSRLEEDPVCQRLPLTSFLILPFQRITRLKMLVENILKRTTPGSRDEDTATKAFNELKKMIKECNSSVQSMKRMEELIHLNKKIHFEGKIFPLISQSRWLVKHGELLEVDTQMMSISGSKLKLPTKPVYLHLFNDCLLLSRRKDAWKFMVFVHAKIGELKVKDLSRKLQGISGFIFHLQLCEVKFWHHSGRFTKMDHSDCIKSYQAQEHDELTLEKADILHAKTITSDGWVEGIRLSDGERGWIPKTYVEEITSRTARLRNLRENIRIKYVTQKLEGED</sequence>
<dbReference type="FunFam" id="1.20.900.10:FF:000007">
    <property type="entry name" value="rho guanine nucleotide exchange factor 19"/>
    <property type="match status" value="1"/>
</dbReference>
<keyword evidence="1 3" id="KW-0728">SH3 domain</keyword>
<dbReference type="Pfam" id="PF14604">
    <property type="entry name" value="SH3_9"/>
    <property type="match status" value="1"/>
</dbReference>
<dbReference type="PANTHER" id="PTHR12845:SF6">
    <property type="entry name" value="RHO GUANINE NUCLEOTIDE EXCHANGE FACTOR 19"/>
    <property type="match status" value="1"/>
</dbReference>
<evidence type="ECO:0000259" key="6">
    <source>
        <dbReference type="PROSITE" id="PS50010"/>
    </source>
</evidence>
<dbReference type="SUPFAM" id="SSF50044">
    <property type="entry name" value="SH3-domain"/>
    <property type="match status" value="1"/>
</dbReference>
<feature type="compositionally biased region" description="Low complexity" evidence="4">
    <location>
        <begin position="399"/>
        <end position="409"/>
    </location>
</feature>
<evidence type="ECO:0000256" key="3">
    <source>
        <dbReference type="PROSITE-ProRule" id="PRU00192"/>
    </source>
</evidence>
<feature type="compositionally biased region" description="Low complexity" evidence="4">
    <location>
        <begin position="499"/>
        <end position="511"/>
    </location>
</feature>
<accession>A0A3Q3XC51</accession>
<dbReference type="GO" id="GO:0005085">
    <property type="term" value="F:guanyl-nucleotide exchange factor activity"/>
    <property type="evidence" value="ECO:0007669"/>
    <property type="project" value="UniProtKB-KW"/>
</dbReference>
<feature type="region of interest" description="Disordered" evidence="4">
    <location>
        <begin position="308"/>
        <end position="342"/>
    </location>
</feature>
<dbReference type="InterPro" id="IPR036028">
    <property type="entry name" value="SH3-like_dom_sf"/>
</dbReference>
<feature type="region of interest" description="Disordered" evidence="4">
    <location>
        <begin position="479"/>
        <end position="511"/>
    </location>
</feature>
<dbReference type="InterPro" id="IPR001452">
    <property type="entry name" value="SH3_domain"/>
</dbReference>
<feature type="compositionally biased region" description="Polar residues" evidence="4">
    <location>
        <begin position="182"/>
        <end position="192"/>
    </location>
</feature>
<feature type="compositionally biased region" description="Polar residues" evidence="4">
    <location>
        <begin position="208"/>
        <end position="219"/>
    </location>
</feature>
<keyword evidence="8" id="KW-1185">Reference proteome</keyword>
<dbReference type="Gene3D" id="2.30.30.40">
    <property type="entry name" value="SH3 Domains"/>
    <property type="match status" value="1"/>
</dbReference>
<evidence type="ECO:0000256" key="1">
    <source>
        <dbReference type="ARBA" id="ARBA00022443"/>
    </source>
</evidence>
<reference evidence="7" key="2">
    <citation type="submission" date="2025-09" db="UniProtKB">
        <authorList>
            <consortium name="Ensembl"/>
        </authorList>
    </citation>
    <scope>IDENTIFICATION</scope>
</reference>
<dbReference type="SMART" id="SM00326">
    <property type="entry name" value="SH3"/>
    <property type="match status" value="1"/>
</dbReference>
<dbReference type="PROSITE" id="PS50010">
    <property type="entry name" value="DH_2"/>
    <property type="match status" value="1"/>
</dbReference>
<evidence type="ECO:0000313" key="8">
    <source>
        <dbReference type="Proteomes" id="UP000261620"/>
    </source>
</evidence>
<feature type="domain" description="DH" evidence="6">
    <location>
        <begin position="541"/>
        <end position="725"/>
    </location>
</feature>
<dbReference type="Gene3D" id="2.30.29.30">
    <property type="entry name" value="Pleckstrin-homology domain (PH domain)/Phosphotyrosine-binding domain (PTB)"/>
    <property type="match status" value="1"/>
</dbReference>
<feature type="compositionally biased region" description="Polar residues" evidence="4">
    <location>
        <begin position="315"/>
        <end position="324"/>
    </location>
</feature>
<evidence type="ECO:0000313" key="7">
    <source>
        <dbReference type="Ensembl" id="ENSMMOP00000020041.1"/>
    </source>
</evidence>
<dbReference type="SMART" id="SM00325">
    <property type="entry name" value="RhoGEF"/>
    <property type="match status" value="1"/>
</dbReference>
<evidence type="ECO:0000259" key="5">
    <source>
        <dbReference type="PROSITE" id="PS50002"/>
    </source>
</evidence>
<dbReference type="Proteomes" id="UP000261620">
    <property type="component" value="Unplaced"/>
</dbReference>
<dbReference type="InterPro" id="IPR011993">
    <property type="entry name" value="PH-like_dom_sf"/>
</dbReference>
<dbReference type="SUPFAM" id="SSF50729">
    <property type="entry name" value="PH domain-like"/>
    <property type="match status" value="1"/>
</dbReference>
<feature type="domain" description="SH3" evidence="5">
    <location>
        <begin position="851"/>
        <end position="912"/>
    </location>
</feature>
<organism evidence="7 8">
    <name type="scientific">Mola mola</name>
    <name type="common">Ocean sunfish</name>
    <name type="synonym">Tetraodon mola</name>
    <dbReference type="NCBI Taxonomy" id="94237"/>
    <lineage>
        <taxon>Eukaryota</taxon>
        <taxon>Metazoa</taxon>
        <taxon>Chordata</taxon>
        <taxon>Craniata</taxon>
        <taxon>Vertebrata</taxon>
        <taxon>Euteleostomi</taxon>
        <taxon>Actinopterygii</taxon>
        <taxon>Neopterygii</taxon>
        <taxon>Teleostei</taxon>
        <taxon>Neoteleostei</taxon>
        <taxon>Acanthomorphata</taxon>
        <taxon>Eupercaria</taxon>
        <taxon>Tetraodontiformes</taxon>
        <taxon>Molidae</taxon>
        <taxon>Mola</taxon>
    </lineage>
</organism>
<dbReference type="InterPro" id="IPR047270">
    <property type="entry name" value="PH_ephexin"/>
</dbReference>
<keyword evidence="2" id="KW-0344">Guanine-nucleotide releasing factor</keyword>
<evidence type="ECO:0000256" key="2">
    <source>
        <dbReference type="ARBA" id="ARBA00022658"/>
    </source>
</evidence>
<dbReference type="Ensembl" id="ENSMMOT00000020375.1">
    <property type="protein sequence ID" value="ENSMMOP00000020041.1"/>
    <property type="gene ID" value="ENSMMOG00000015220.1"/>
</dbReference>
<feature type="region of interest" description="Disordered" evidence="4">
    <location>
        <begin position="182"/>
        <end position="227"/>
    </location>
</feature>
<dbReference type="InterPro" id="IPR047271">
    <property type="entry name" value="Ephexin-like"/>
</dbReference>
<feature type="compositionally biased region" description="Basic and acidic residues" evidence="4">
    <location>
        <begin position="479"/>
        <end position="488"/>
    </location>
</feature>
<dbReference type="SUPFAM" id="SSF48065">
    <property type="entry name" value="DBL homology domain (DH-domain)"/>
    <property type="match status" value="1"/>
</dbReference>
<dbReference type="Gene3D" id="1.20.900.10">
    <property type="entry name" value="Dbl homology (DH) domain"/>
    <property type="match status" value="1"/>
</dbReference>
<dbReference type="OMA" id="DNGMPLH"/>
<reference evidence="7" key="1">
    <citation type="submission" date="2025-08" db="UniProtKB">
        <authorList>
            <consortium name="Ensembl"/>
        </authorList>
    </citation>
    <scope>IDENTIFICATION</scope>
</reference>
<dbReference type="PROSITE" id="PS50002">
    <property type="entry name" value="SH3"/>
    <property type="match status" value="1"/>
</dbReference>
<dbReference type="AlphaFoldDB" id="A0A3Q3XC51"/>
<dbReference type="InterPro" id="IPR035899">
    <property type="entry name" value="DBL_dom_sf"/>
</dbReference>
<evidence type="ECO:0000256" key="4">
    <source>
        <dbReference type="SAM" id="MobiDB-lite"/>
    </source>
</evidence>
<dbReference type="STRING" id="94237.ENSMMOP00000020041"/>
<dbReference type="PANTHER" id="PTHR12845">
    <property type="entry name" value="GUANINE NUCLEOTIDE EXCHANGE FACTOR"/>
    <property type="match status" value="1"/>
</dbReference>
<feature type="region of interest" description="Disordered" evidence="4">
    <location>
        <begin position="368"/>
        <end position="428"/>
    </location>
</feature>
<dbReference type="Pfam" id="PF00621">
    <property type="entry name" value="RhoGEF"/>
    <property type="match status" value="1"/>
</dbReference>